<keyword evidence="1" id="KW-0175">Coiled coil</keyword>
<dbReference type="Proteomes" id="UP000242450">
    <property type="component" value="Chromosome 2"/>
</dbReference>
<dbReference type="GO" id="GO:0048268">
    <property type="term" value="P:clathrin coat assembly"/>
    <property type="evidence" value="ECO:0007669"/>
    <property type="project" value="InterPro"/>
</dbReference>
<dbReference type="GO" id="GO:0030136">
    <property type="term" value="C:clathrin-coated vesicle"/>
    <property type="evidence" value="ECO:0007669"/>
    <property type="project" value="InterPro"/>
</dbReference>
<evidence type="ECO:0000313" key="3">
    <source>
        <dbReference type="EMBL" id="OWK17129.1"/>
    </source>
</evidence>
<evidence type="ECO:0000313" key="4">
    <source>
        <dbReference type="Proteomes" id="UP000242450"/>
    </source>
</evidence>
<proteinExistence type="predicted"/>
<protein>
    <submittedName>
        <fullName evidence="3">PICALM</fullName>
    </submittedName>
</protein>
<evidence type="ECO:0000256" key="1">
    <source>
        <dbReference type="SAM" id="Coils"/>
    </source>
</evidence>
<reference evidence="3 4" key="1">
    <citation type="journal article" date="2018" name="Mol. Genet. Genomics">
        <title>The red deer Cervus elaphus genome CerEla1.0: sequencing, annotating, genes, and chromosomes.</title>
        <authorList>
            <person name="Bana N.A."/>
            <person name="Nyiri A."/>
            <person name="Nagy J."/>
            <person name="Frank K."/>
            <person name="Nagy T."/>
            <person name="Steger V."/>
            <person name="Schiller M."/>
            <person name="Lakatos P."/>
            <person name="Sugar L."/>
            <person name="Horn P."/>
            <person name="Barta E."/>
            <person name="Orosz L."/>
        </authorList>
    </citation>
    <scope>NUCLEOTIDE SEQUENCE [LARGE SCALE GENOMIC DNA]</scope>
    <source>
        <strain evidence="3">Hungarian</strain>
    </source>
</reference>
<dbReference type="EMBL" id="MKHE01000002">
    <property type="protein sequence ID" value="OWK17129.1"/>
    <property type="molecule type" value="Genomic_DNA"/>
</dbReference>
<gene>
    <name evidence="3" type="ORF">Celaphus_00013596</name>
</gene>
<feature type="non-terminal residue" evidence="3">
    <location>
        <position position="231"/>
    </location>
</feature>
<sequence>MKKNQCKEGLDIYKKFLTRMTRISEFLKVAEVNVSSLASTGLSLTKVDEREKQAALEEEQARLKALKEQRLKELAKKPHTSLTTAASPVSTSAGSVMTAPAIDIFSTPRFTPSPVAQPHPSAGLNVDFESVFGNKSTNVTVDSGGFDELGGLLKPTVASQNQSLPVAKLPPNKLVSDDLDSSLANLVGNLGIGNGTTKNDVNWSQPGEKKLTGGSNWQPKVAPTTAWNAAT</sequence>
<name>A0A212DFV9_CEREH</name>
<feature type="region of interest" description="Disordered" evidence="2">
    <location>
        <begin position="194"/>
        <end position="231"/>
    </location>
</feature>
<keyword evidence="4" id="KW-1185">Reference proteome</keyword>
<organism evidence="3 4">
    <name type="scientific">Cervus elaphus hippelaphus</name>
    <name type="common">European red deer</name>
    <dbReference type="NCBI Taxonomy" id="46360"/>
    <lineage>
        <taxon>Eukaryota</taxon>
        <taxon>Metazoa</taxon>
        <taxon>Chordata</taxon>
        <taxon>Craniata</taxon>
        <taxon>Vertebrata</taxon>
        <taxon>Euteleostomi</taxon>
        <taxon>Mammalia</taxon>
        <taxon>Eutheria</taxon>
        <taxon>Laurasiatheria</taxon>
        <taxon>Artiodactyla</taxon>
        <taxon>Ruminantia</taxon>
        <taxon>Pecora</taxon>
        <taxon>Cervidae</taxon>
        <taxon>Cervinae</taxon>
        <taxon>Cervus</taxon>
    </lineage>
</organism>
<feature type="coiled-coil region" evidence="1">
    <location>
        <begin position="49"/>
        <end position="76"/>
    </location>
</feature>
<dbReference type="InterPro" id="IPR014712">
    <property type="entry name" value="ANTH_dom_sf"/>
</dbReference>
<accession>A0A212DFV9</accession>
<comment type="caution">
    <text evidence="3">The sequence shown here is derived from an EMBL/GenBank/DDBJ whole genome shotgun (WGS) entry which is preliminary data.</text>
</comment>
<evidence type="ECO:0000256" key="2">
    <source>
        <dbReference type="SAM" id="MobiDB-lite"/>
    </source>
</evidence>
<dbReference type="GO" id="GO:0005545">
    <property type="term" value="F:1-phosphatidylinositol binding"/>
    <property type="evidence" value="ECO:0007669"/>
    <property type="project" value="InterPro"/>
</dbReference>
<feature type="compositionally biased region" description="Polar residues" evidence="2">
    <location>
        <begin position="195"/>
        <end position="205"/>
    </location>
</feature>
<dbReference type="AlphaFoldDB" id="A0A212DFV9"/>
<dbReference type="GO" id="GO:0030276">
    <property type="term" value="F:clathrin binding"/>
    <property type="evidence" value="ECO:0007669"/>
    <property type="project" value="InterPro"/>
</dbReference>
<dbReference type="OrthoDB" id="44015at2759"/>
<dbReference type="Gene3D" id="1.20.58.150">
    <property type="entry name" value="ANTH domain"/>
    <property type="match status" value="1"/>
</dbReference>
<dbReference type="SUPFAM" id="SSF89009">
    <property type="entry name" value="GAT-like domain"/>
    <property type="match status" value="1"/>
</dbReference>